<gene>
    <name evidence="1" type="ORF">AVEN_8263_1</name>
</gene>
<dbReference type="EMBL" id="BGPR01017775">
    <property type="protein sequence ID" value="GBN77256.1"/>
    <property type="molecule type" value="Genomic_DNA"/>
</dbReference>
<proteinExistence type="predicted"/>
<name>A0A4Y2RPG7_ARAVE</name>
<dbReference type="AlphaFoldDB" id="A0A4Y2RPG7"/>
<dbReference type="Proteomes" id="UP000499080">
    <property type="component" value="Unassembled WGS sequence"/>
</dbReference>
<organism evidence="1 2">
    <name type="scientific">Araneus ventricosus</name>
    <name type="common">Orbweaver spider</name>
    <name type="synonym">Epeira ventricosa</name>
    <dbReference type="NCBI Taxonomy" id="182803"/>
    <lineage>
        <taxon>Eukaryota</taxon>
        <taxon>Metazoa</taxon>
        <taxon>Ecdysozoa</taxon>
        <taxon>Arthropoda</taxon>
        <taxon>Chelicerata</taxon>
        <taxon>Arachnida</taxon>
        <taxon>Araneae</taxon>
        <taxon>Araneomorphae</taxon>
        <taxon>Entelegynae</taxon>
        <taxon>Araneoidea</taxon>
        <taxon>Araneidae</taxon>
        <taxon>Araneus</taxon>
    </lineage>
</organism>
<protein>
    <submittedName>
        <fullName evidence="1">Uncharacterized protein</fullName>
    </submittedName>
</protein>
<comment type="caution">
    <text evidence="1">The sequence shown here is derived from an EMBL/GenBank/DDBJ whole genome shotgun (WGS) entry which is preliminary data.</text>
</comment>
<accession>A0A4Y2RPG7</accession>
<keyword evidence="2" id="KW-1185">Reference proteome</keyword>
<evidence type="ECO:0000313" key="2">
    <source>
        <dbReference type="Proteomes" id="UP000499080"/>
    </source>
</evidence>
<reference evidence="1 2" key="1">
    <citation type="journal article" date="2019" name="Sci. Rep.">
        <title>Orb-weaving spider Araneus ventricosus genome elucidates the spidroin gene catalogue.</title>
        <authorList>
            <person name="Kono N."/>
            <person name="Nakamura H."/>
            <person name="Ohtoshi R."/>
            <person name="Moran D.A.P."/>
            <person name="Shinohara A."/>
            <person name="Yoshida Y."/>
            <person name="Fujiwara M."/>
            <person name="Mori M."/>
            <person name="Tomita M."/>
            <person name="Arakawa K."/>
        </authorList>
    </citation>
    <scope>NUCLEOTIDE SEQUENCE [LARGE SCALE GENOMIC DNA]</scope>
</reference>
<evidence type="ECO:0000313" key="1">
    <source>
        <dbReference type="EMBL" id="GBN77256.1"/>
    </source>
</evidence>
<sequence length="95" mass="10400">MRAAISPGQCQRVHVHCTRRQSMSRPLRTGPPSCILAHSWRIWACPHQQSCDTAVADSVLPGSLGIATRVEIAYIVSYSSGVQIHASSTERFDPL</sequence>